<dbReference type="AlphaFoldDB" id="A0A1S1HBU0"/>
<dbReference type="SUPFAM" id="SSF117396">
    <property type="entry name" value="TM1631-like"/>
    <property type="match status" value="1"/>
</dbReference>
<evidence type="ECO:0000313" key="1">
    <source>
        <dbReference type="EMBL" id="OHT18901.1"/>
    </source>
</evidence>
<dbReference type="OrthoDB" id="9780310at2"/>
<dbReference type="EMBL" id="MIPT01000001">
    <property type="protein sequence ID" value="OHT18901.1"/>
    <property type="molecule type" value="Genomic_DNA"/>
</dbReference>
<dbReference type="Gene3D" id="3.20.20.410">
    <property type="entry name" value="Protein of unknown function UPF0759"/>
    <property type="match status" value="1"/>
</dbReference>
<dbReference type="PANTHER" id="PTHR30348:SF4">
    <property type="entry name" value="DUF72 DOMAIN-CONTAINING PROTEIN"/>
    <property type="match status" value="1"/>
</dbReference>
<gene>
    <name evidence="1" type="ORF">BHE75_00881</name>
</gene>
<proteinExistence type="predicted"/>
<dbReference type="Proteomes" id="UP000179467">
    <property type="component" value="Unassembled WGS sequence"/>
</dbReference>
<dbReference type="InterPro" id="IPR036520">
    <property type="entry name" value="UPF0759_sf"/>
</dbReference>
<organism evidence="1 2">
    <name type="scientific">Edaphosphingomonas haloaromaticamans</name>
    <dbReference type="NCBI Taxonomy" id="653954"/>
    <lineage>
        <taxon>Bacteria</taxon>
        <taxon>Pseudomonadati</taxon>
        <taxon>Pseudomonadota</taxon>
        <taxon>Alphaproteobacteria</taxon>
        <taxon>Sphingomonadales</taxon>
        <taxon>Rhizorhabdaceae</taxon>
        <taxon>Edaphosphingomonas</taxon>
    </lineage>
</organism>
<protein>
    <recommendedName>
        <fullName evidence="3">DUF72 domain-containing protein</fullName>
    </recommendedName>
</protein>
<reference evidence="1 2" key="1">
    <citation type="submission" date="2016-09" db="EMBL/GenBank/DDBJ databases">
        <title>Metabolic pathway, cell adaptation mechanisms and a novel monoxygenase revealed through proteogenomic-transcription analysis of a Sphingomonas haloaromaticamans strain degrading the fungicide ortho-phenylphenol.</title>
        <authorList>
            <person name="Perruchon C."/>
            <person name="Papadopoulou E.S."/>
            <person name="Rousidou C."/>
            <person name="Vasileiadis S."/>
            <person name="Tanou G."/>
            <person name="Amoutzias G."/>
            <person name="Molassiotis A."/>
            <person name="Karpouzas D.G."/>
        </authorList>
    </citation>
    <scope>NUCLEOTIDE SEQUENCE [LARGE SCALE GENOMIC DNA]</scope>
    <source>
        <strain evidence="1 2">P3</strain>
    </source>
</reference>
<sequence length="265" mass="29430">MSHGAIRVGIGGWNYEPWRGTFYPEKLPQAKELAYAAERLTAIEINSTYYSTQKPESWRKWADAVPEGFVFTAKASRFCTNRRVLAEAGDSIAKFLGQGLTELGDRLGPILWQFMPTKKFDREDFGAFLKLLPHEQGGRRLRHAVEVRHESFRDPAFVDLARDNGVAIVFADHAEYPAIADLTADFVYARLQQSREEAATGYDAAALDHWADVARSWAGGHQPRGLDHVAPSAPAAKGRDVFLFFISGAKVRNPAAAQALIERVG</sequence>
<dbReference type="PANTHER" id="PTHR30348">
    <property type="entry name" value="UNCHARACTERIZED PROTEIN YECE"/>
    <property type="match status" value="1"/>
</dbReference>
<name>A0A1S1HBU0_9SPHN</name>
<comment type="caution">
    <text evidence="1">The sequence shown here is derived from an EMBL/GenBank/DDBJ whole genome shotgun (WGS) entry which is preliminary data.</text>
</comment>
<dbReference type="InterPro" id="IPR002763">
    <property type="entry name" value="DUF72"/>
</dbReference>
<accession>A0A1S1HBU0</accession>
<dbReference type="Pfam" id="PF01904">
    <property type="entry name" value="DUF72"/>
    <property type="match status" value="1"/>
</dbReference>
<evidence type="ECO:0008006" key="3">
    <source>
        <dbReference type="Google" id="ProtNLM"/>
    </source>
</evidence>
<keyword evidence="2" id="KW-1185">Reference proteome</keyword>
<evidence type="ECO:0000313" key="2">
    <source>
        <dbReference type="Proteomes" id="UP000179467"/>
    </source>
</evidence>
<dbReference type="RefSeq" id="WP_070932686.1">
    <property type="nucleotide sequence ID" value="NZ_MIPT01000001.1"/>
</dbReference>